<evidence type="ECO:0000259" key="3">
    <source>
        <dbReference type="Pfam" id="PF13005"/>
    </source>
</evidence>
<evidence type="ECO:0000256" key="1">
    <source>
        <dbReference type="SAM" id="MobiDB-lite"/>
    </source>
</evidence>
<accession>A0A347WNQ2</accession>
<dbReference type="KEGG" id="abae:CL176_04295"/>
<reference evidence="4 7" key="1">
    <citation type="submission" date="2017-09" db="EMBL/GenBank/DDBJ databases">
        <title>Complete genome sequence of Oxytococcus suis strain ZY16052.</title>
        <authorList>
            <person name="Li F."/>
        </authorList>
    </citation>
    <scope>NUCLEOTIDE SEQUENCE [LARGE SCALE GENOMIC DNA]</scope>
    <source>
        <strain evidence="4 7">ZY16052</strain>
    </source>
</reference>
<keyword evidence="7" id="KW-1185">Reference proteome</keyword>
<evidence type="ECO:0000313" key="7">
    <source>
        <dbReference type="Proteomes" id="UP000263232"/>
    </source>
</evidence>
<feature type="region of interest" description="Disordered" evidence="1">
    <location>
        <begin position="1"/>
        <end position="49"/>
    </location>
</feature>
<feature type="domain" description="Transposase IS66 central" evidence="2">
    <location>
        <begin position="139"/>
        <end position="417"/>
    </location>
</feature>
<dbReference type="Pfam" id="PF13005">
    <property type="entry name" value="zf-IS66"/>
    <property type="match status" value="1"/>
</dbReference>
<evidence type="ECO:0000313" key="4">
    <source>
        <dbReference type="EMBL" id="AXY26709.1"/>
    </source>
</evidence>
<dbReference type="AlphaFoldDB" id="A0A347WNQ2"/>
<dbReference type="Proteomes" id="UP000263232">
    <property type="component" value="Chromosome"/>
</dbReference>
<proteinExistence type="predicted"/>
<organism evidence="4 7">
    <name type="scientific">Suicoccus acidiformans</name>
    <dbReference type="NCBI Taxonomy" id="2036206"/>
    <lineage>
        <taxon>Bacteria</taxon>
        <taxon>Bacillati</taxon>
        <taxon>Bacillota</taxon>
        <taxon>Bacilli</taxon>
        <taxon>Lactobacillales</taxon>
        <taxon>Aerococcaceae</taxon>
        <taxon>Suicoccus</taxon>
    </lineage>
</organism>
<dbReference type="EMBL" id="CP023434">
    <property type="protein sequence ID" value="AXY26709.1"/>
    <property type="molecule type" value="Genomic_DNA"/>
</dbReference>
<evidence type="ECO:0000313" key="6">
    <source>
        <dbReference type="EMBL" id="AXY26762.1"/>
    </source>
</evidence>
<dbReference type="InterPro" id="IPR052344">
    <property type="entry name" value="Transposase-related"/>
</dbReference>
<dbReference type="PANTHER" id="PTHR33678">
    <property type="entry name" value="BLL1576 PROTEIN"/>
    <property type="match status" value="1"/>
</dbReference>
<evidence type="ECO:0000313" key="5">
    <source>
        <dbReference type="EMBL" id="AXY26735.1"/>
    </source>
</evidence>
<dbReference type="EMBL" id="CP023434">
    <property type="protein sequence ID" value="AXY26735.1"/>
    <property type="molecule type" value="Genomic_DNA"/>
</dbReference>
<dbReference type="InterPro" id="IPR024474">
    <property type="entry name" value="Znf_dom_IS66"/>
</dbReference>
<dbReference type="InterPro" id="IPR004291">
    <property type="entry name" value="Transposase_IS66_central"/>
</dbReference>
<feature type="domain" description="Transposase IS66 zinc-finger binding" evidence="3">
    <location>
        <begin position="72"/>
        <end position="116"/>
    </location>
</feature>
<feature type="compositionally biased region" description="Acidic residues" evidence="1">
    <location>
        <begin position="31"/>
        <end position="41"/>
    </location>
</feature>
<dbReference type="EMBL" id="CP023434">
    <property type="protein sequence ID" value="AXY26762.1"/>
    <property type="molecule type" value="Genomic_DNA"/>
</dbReference>
<protein>
    <submittedName>
        <fullName evidence="4">Transposase</fullName>
    </submittedName>
</protein>
<dbReference type="OrthoDB" id="9760067at2"/>
<gene>
    <name evidence="4" type="ORF">CL176_04295</name>
    <name evidence="5" type="ORF">CL176_06830</name>
    <name evidence="6" type="ORF">CL176_08890</name>
</gene>
<dbReference type="Pfam" id="PF03050">
    <property type="entry name" value="DDE_Tnp_IS66"/>
    <property type="match status" value="1"/>
</dbReference>
<name>A0A347WNQ2_9LACT</name>
<sequence length="478" mass="54859">MRHKLFGRSKETHQVADGQLSLFDGVPPIEESPDLPDEEDLVVPKKRKKQKGQKRKVLEQFEEVPVVHKLEDKTCPCCQDEMVEIGKTKVREEVVYQPAHYEKQVHYGTSYKCLTCSEEEPQDVIVKAPVPKAPIQNSLGSASVIAQTIQQKYVLKVPAYRQEKVWKEGGLPINRQQINRWHILCAQYYFGYLWEELAKELLSQDIIHADETSYRVIESDKTNTYYWLFQSGRHEAHPVAIYLHDESRAHRVPQEFLADFKGHLHSDMYSAYLNLPDEITVVGCFAHLRRKFYESLPSNAPPDSVAAQAVAYCDQAFALEKSWRDLPAEERFQLRQEELSVVLTNLFDLIEPYSYQATTGKLSKAIAYATKHKEYFMNVLKDSRLELSNNLAERSIKELVIGRKNWLFSSSLQGAQASGIILSLKVTADLNGLSPVAYFQLLLEELPTLYAEGTLLDRLQAYLPWSDYVKEKLGKKES</sequence>
<dbReference type="NCBIfam" id="NF033517">
    <property type="entry name" value="transpos_IS66"/>
    <property type="match status" value="1"/>
</dbReference>
<dbReference type="KEGG" id="abae:CL176_08890"/>
<evidence type="ECO:0000259" key="2">
    <source>
        <dbReference type="Pfam" id="PF03050"/>
    </source>
</evidence>
<dbReference type="KEGG" id="abae:CL176_06830"/>